<dbReference type="EMBL" id="CADEHS020000578">
    <property type="protein sequence ID" value="CAG9955026.1"/>
    <property type="molecule type" value="Genomic_DNA"/>
</dbReference>
<gene>
    <name evidence="1" type="ORF">CRV2_00011640</name>
</gene>
<evidence type="ECO:0000313" key="1">
    <source>
        <dbReference type="EMBL" id="CAG9955026.1"/>
    </source>
</evidence>
<organism evidence="1 2">
    <name type="scientific">Clonostachys rosea f. rosea IK726</name>
    <dbReference type="NCBI Taxonomy" id="1349383"/>
    <lineage>
        <taxon>Eukaryota</taxon>
        <taxon>Fungi</taxon>
        <taxon>Dikarya</taxon>
        <taxon>Ascomycota</taxon>
        <taxon>Pezizomycotina</taxon>
        <taxon>Sordariomycetes</taxon>
        <taxon>Hypocreomycetidae</taxon>
        <taxon>Hypocreales</taxon>
        <taxon>Bionectriaceae</taxon>
        <taxon>Clonostachys</taxon>
    </lineage>
</organism>
<sequence length="720" mass="79316">MARSKAHSEEFRHDEGLHFKMMPINHLHRNYAHIPVQSDMKNTAYEDITLLPGNLPLRTTPKSQKSSNDVQSVISYPDQYDVNDNLSEPLVSSDPRKRHYRFSRYIPRTLLNILGPIFIIIFYLFIVEFYLNKPSVNGVMPNRPIDSQIVFYAWWLINIFILDWAKSGIAGFEAAALMTPSIAPKNARQLMWHTDRAWGSLTGWAKVVISTSRYLFHKATQGKPSEWTGPSALWFHLALSSPLLYIAIPLSGLSLEQASALSNGSRRVELTGVNQTTFDLRSANALAEQIAGSWRRGWTTTPDGPSIVYAPDGTPEVSDTYFEDSIQDQWSYRSVTGGKVLSNTSRTDGLLALATGSSQTLGVNYKYVLATNDDIVGIRRDYSDLIANFSSTNKPPYSRVAEVVIWQAYDTSQGNFKPGNFPDQTFNDLATHPMVVNATASDNLTYAGFAVSCSTLSEVGHAALSATTNTFSDFVSQPSTPDKGIRLPGLIVAYPGVTTMTSLAFAAMGNINMGYLQNSSCDENFSTVCSPWAAANAATRGVPILSESTKNFQLPTISPERMTLAMYKLLGQVAITVMGTGPENWTCCDSSADISSDLGIFGLEPANDLVPGIVPYKAVLVFLSLWVAVTVLPQLYPPFFRRRWSEILDGFAMFRLGAEWRDAVHELDGIDLVSLDNARVLDQVPGMIGDMNPSGKGVVGFVGLSRRKLSTSQNKAYTYN</sequence>
<reference evidence="1" key="2">
    <citation type="submission" date="2021-10" db="EMBL/GenBank/DDBJ databases">
        <authorList>
            <person name="Piombo E."/>
        </authorList>
    </citation>
    <scope>NUCLEOTIDE SEQUENCE</scope>
</reference>
<proteinExistence type="predicted"/>
<accession>A0ACA9UP84</accession>
<keyword evidence="2" id="KW-1185">Reference proteome</keyword>
<comment type="caution">
    <text evidence="1">The sequence shown here is derived from an EMBL/GenBank/DDBJ whole genome shotgun (WGS) entry which is preliminary data.</text>
</comment>
<protein>
    <submittedName>
        <fullName evidence="1">Uncharacterized protein</fullName>
    </submittedName>
</protein>
<evidence type="ECO:0000313" key="2">
    <source>
        <dbReference type="Proteomes" id="UP000836387"/>
    </source>
</evidence>
<name>A0ACA9UP84_BIOOC</name>
<reference evidence="1" key="1">
    <citation type="submission" date="2020-04" db="EMBL/GenBank/DDBJ databases">
        <authorList>
            <person name="Broberg M."/>
        </authorList>
    </citation>
    <scope>NUCLEOTIDE SEQUENCE</scope>
</reference>
<dbReference type="Proteomes" id="UP000836387">
    <property type="component" value="Unassembled WGS sequence"/>
</dbReference>